<feature type="signal peptide" evidence="1">
    <location>
        <begin position="1"/>
        <end position="24"/>
    </location>
</feature>
<dbReference type="Proteomes" id="UP000030676">
    <property type="component" value="Unassembled WGS sequence"/>
</dbReference>
<accession>X0HY27</accession>
<gene>
    <name evidence="2" type="ORF">FOPG_17780</name>
</gene>
<organism evidence="2">
    <name type="scientific">Fusarium oxysporum f. sp. conglutinans race 2 54008</name>
    <dbReference type="NCBI Taxonomy" id="1089457"/>
    <lineage>
        <taxon>Eukaryota</taxon>
        <taxon>Fungi</taxon>
        <taxon>Dikarya</taxon>
        <taxon>Ascomycota</taxon>
        <taxon>Pezizomycotina</taxon>
        <taxon>Sordariomycetes</taxon>
        <taxon>Hypocreomycetidae</taxon>
        <taxon>Hypocreales</taxon>
        <taxon>Nectriaceae</taxon>
        <taxon>Fusarium</taxon>
        <taxon>Fusarium oxysporum species complex</taxon>
    </lineage>
</organism>
<dbReference type="EMBL" id="JH659070">
    <property type="protein sequence ID" value="EXL66024.1"/>
    <property type="molecule type" value="Genomic_DNA"/>
</dbReference>
<feature type="chain" id="PRO_5004942784" description="Secreted protein" evidence="1">
    <location>
        <begin position="25"/>
        <end position="92"/>
    </location>
</feature>
<evidence type="ECO:0000256" key="1">
    <source>
        <dbReference type="SAM" id="SignalP"/>
    </source>
</evidence>
<sequence>MHWMSVRVTLTSSCFSTFFPTTSLQVIYVPECLSPVDPNSRCVLVFDLLTAPIMTWNCTKSRSRLLNSTYAYSFTMNLPIFAKTSMRWQKKN</sequence>
<evidence type="ECO:0000313" key="2">
    <source>
        <dbReference type="EMBL" id="EXL66024.1"/>
    </source>
</evidence>
<dbReference type="HOGENOM" id="CLU_2413357_0_0_1"/>
<protein>
    <recommendedName>
        <fullName evidence="3">Secreted protein</fullName>
    </recommendedName>
</protein>
<reference evidence="2" key="2">
    <citation type="submission" date="2012-05" db="EMBL/GenBank/DDBJ databases">
        <title>The Genome Annotation of Fusarium oxysporum PHW808.</title>
        <authorList>
            <consortium name="The Broad Institute Genomics Platform"/>
            <person name="Ma L.-J."/>
            <person name="Corby-Kistler H."/>
            <person name="Broz K."/>
            <person name="Gale L.R."/>
            <person name="Jonkers W."/>
            <person name="O'Donnell K."/>
            <person name="Ploetz R."/>
            <person name="Steinberg C."/>
            <person name="Schwartz D.C."/>
            <person name="VanEtten H."/>
            <person name="Zhou S."/>
            <person name="Young S.K."/>
            <person name="Zeng Q."/>
            <person name="Gargeya S."/>
            <person name="Fitzgerald M."/>
            <person name="Abouelleil A."/>
            <person name="Alvarado L."/>
            <person name="Chapman S.B."/>
            <person name="Gainer-Dewar J."/>
            <person name="Goldberg J."/>
            <person name="Griggs A."/>
            <person name="Gujja S."/>
            <person name="Hansen M."/>
            <person name="Howarth C."/>
            <person name="Imamovic A."/>
            <person name="Ireland A."/>
            <person name="Larimer J."/>
            <person name="McCowan C."/>
            <person name="Murphy C."/>
            <person name="Pearson M."/>
            <person name="Poon T.W."/>
            <person name="Priest M."/>
            <person name="Roberts A."/>
            <person name="Saif S."/>
            <person name="Shea T."/>
            <person name="Sykes S."/>
            <person name="Wortman J."/>
            <person name="Nusbaum C."/>
            <person name="Birren B."/>
        </authorList>
    </citation>
    <scope>NUCLEOTIDE SEQUENCE</scope>
    <source>
        <strain evidence="2">54008</strain>
    </source>
</reference>
<evidence type="ECO:0008006" key="3">
    <source>
        <dbReference type="Google" id="ProtNLM"/>
    </source>
</evidence>
<keyword evidence="1" id="KW-0732">Signal</keyword>
<name>X0HY27_FUSOX</name>
<proteinExistence type="predicted"/>
<dbReference type="AlphaFoldDB" id="X0HY27"/>
<reference evidence="2" key="1">
    <citation type="submission" date="2011-11" db="EMBL/GenBank/DDBJ databases">
        <title>The Genome Sequence of Fusarium oxysporum PHW808.</title>
        <authorList>
            <consortium name="The Broad Institute Genome Sequencing Platform"/>
            <person name="Ma L.-J."/>
            <person name="Gale L.R."/>
            <person name="Schwartz D.C."/>
            <person name="Zhou S."/>
            <person name="Corby-Kistler H."/>
            <person name="Young S.K."/>
            <person name="Zeng Q."/>
            <person name="Gargeya S."/>
            <person name="Fitzgerald M."/>
            <person name="Haas B."/>
            <person name="Abouelleil A."/>
            <person name="Alvarado L."/>
            <person name="Arachchi H.M."/>
            <person name="Berlin A."/>
            <person name="Brown A."/>
            <person name="Chapman S.B."/>
            <person name="Chen Z."/>
            <person name="Dunbar C."/>
            <person name="Freedman E."/>
            <person name="Gearin G."/>
            <person name="Goldberg J."/>
            <person name="Griggs A."/>
            <person name="Gujja S."/>
            <person name="Heiman D."/>
            <person name="Howarth C."/>
            <person name="Larson L."/>
            <person name="Lui A."/>
            <person name="MacDonald P.J.P."/>
            <person name="Montmayeur A."/>
            <person name="Murphy C."/>
            <person name="Neiman D."/>
            <person name="Pearson M."/>
            <person name="Priest M."/>
            <person name="Roberts A."/>
            <person name="Saif S."/>
            <person name="Shea T."/>
            <person name="Shenoy N."/>
            <person name="Sisk P."/>
            <person name="Stolte C."/>
            <person name="Sykes S."/>
            <person name="Wortman J."/>
            <person name="Nusbaum C."/>
            <person name="Birren B."/>
        </authorList>
    </citation>
    <scope>NUCLEOTIDE SEQUENCE [LARGE SCALE GENOMIC DNA]</scope>
    <source>
        <strain evidence="2">54008</strain>
    </source>
</reference>